<dbReference type="InterPro" id="IPR003593">
    <property type="entry name" value="AAA+_ATPase"/>
</dbReference>
<protein>
    <recommendedName>
        <fullName evidence="2">DNA-binding transcriptional regulator NtrC</fullName>
    </recommendedName>
    <alternativeName>
        <fullName evidence="14">Nitrogen regulation protein NR(I)</fullName>
    </alternativeName>
    <alternativeName>
        <fullName evidence="15">Nitrogen regulator I</fullName>
    </alternativeName>
</protein>
<evidence type="ECO:0000313" key="19">
    <source>
        <dbReference type="EMBL" id="KUG29266.1"/>
    </source>
</evidence>
<name>A0A0W8G8F0_9ZZZZ</name>
<dbReference type="FunFam" id="3.40.50.300:FF:000006">
    <property type="entry name" value="DNA-binding transcriptional regulator NtrC"/>
    <property type="match status" value="1"/>
</dbReference>
<dbReference type="PRINTS" id="PR01590">
    <property type="entry name" value="HTHFIS"/>
</dbReference>
<dbReference type="PANTHER" id="PTHR32071">
    <property type="entry name" value="TRANSCRIPTIONAL REGULATORY PROTEIN"/>
    <property type="match status" value="1"/>
</dbReference>
<dbReference type="PROSITE" id="PS00688">
    <property type="entry name" value="SIGMA54_INTERACT_3"/>
    <property type="match status" value="1"/>
</dbReference>
<dbReference type="FunFam" id="3.40.50.2300:FF:000018">
    <property type="entry name" value="DNA-binding transcriptional regulator NtrC"/>
    <property type="match status" value="1"/>
</dbReference>
<dbReference type="CDD" id="cd00009">
    <property type="entry name" value="AAA"/>
    <property type="match status" value="1"/>
</dbReference>
<dbReference type="Gene3D" id="3.40.50.2300">
    <property type="match status" value="1"/>
</dbReference>
<dbReference type="InterPro" id="IPR058031">
    <property type="entry name" value="AAA_lid_NorR"/>
</dbReference>
<evidence type="ECO:0000256" key="10">
    <source>
        <dbReference type="ARBA" id="ARBA00023125"/>
    </source>
</evidence>
<dbReference type="PROSITE" id="PS50045">
    <property type="entry name" value="SIGMA54_INTERACT_4"/>
    <property type="match status" value="1"/>
</dbReference>
<evidence type="ECO:0000256" key="7">
    <source>
        <dbReference type="ARBA" id="ARBA00022840"/>
    </source>
</evidence>
<feature type="domain" description="Response regulatory" evidence="18">
    <location>
        <begin position="3"/>
        <end position="117"/>
    </location>
</feature>
<organism evidence="19">
    <name type="scientific">hydrocarbon metagenome</name>
    <dbReference type="NCBI Taxonomy" id="938273"/>
    <lineage>
        <taxon>unclassified sequences</taxon>
        <taxon>metagenomes</taxon>
        <taxon>ecological metagenomes</taxon>
    </lineage>
</organism>
<comment type="subcellular location">
    <subcellularLocation>
        <location evidence="1">Cytoplasm</location>
    </subcellularLocation>
</comment>
<evidence type="ECO:0000256" key="16">
    <source>
        <dbReference type="SAM" id="MobiDB-lite"/>
    </source>
</evidence>
<keyword evidence="11" id="KW-0010">Activator</keyword>
<dbReference type="InterPro" id="IPR011006">
    <property type="entry name" value="CheY-like_superfamily"/>
</dbReference>
<dbReference type="GO" id="GO:0005737">
    <property type="term" value="C:cytoplasm"/>
    <property type="evidence" value="ECO:0007669"/>
    <property type="project" value="UniProtKB-SubCell"/>
</dbReference>
<keyword evidence="8" id="KW-0902">Two-component regulatory system</keyword>
<accession>A0A0W8G8F0</accession>
<dbReference type="SUPFAM" id="SSF52540">
    <property type="entry name" value="P-loop containing nucleoside triphosphate hydrolases"/>
    <property type="match status" value="1"/>
</dbReference>
<evidence type="ECO:0000256" key="6">
    <source>
        <dbReference type="ARBA" id="ARBA00022741"/>
    </source>
</evidence>
<dbReference type="InterPro" id="IPR025662">
    <property type="entry name" value="Sigma_54_int_dom_ATP-bd_1"/>
</dbReference>
<dbReference type="Gene3D" id="3.40.50.300">
    <property type="entry name" value="P-loop containing nucleotide triphosphate hydrolases"/>
    <property type="match status" value="1"/>
</dbReference>
<dbReference type="InterPro" id="IPR025944">
    <property type="entry name" value="Sigma_54_int_dom_CS"/>
</dbReference>
<dbReference type="GO" id="GO:0005524">
    <property type="term" value="F:ATP binding"/>
    <property type="evidence" value="ECO:0007669"/>
    <property type="project" value="UniProtKB-KW"/>
</dbReference>
<feature type="domain" description="Sigma-54 factor interaction" evidence="17">
    <location>
        <begin position="141"/>
        <end position="370"/>
    </location>
</feature>
<keyword evidence="4" id="KW-0678">Repressor</keyword>
<dbReference type="PANTHER" id="PTHR32071:SF95">
    <property type="entry name" value="DNA-BINDING TRANSCRIPTIONAL REGULATOR NTRC"/>
    <property type="match status" value="1"/>
</dbReference>
<keyword evidence="12" id="KW-0804">Transcription</keyword>
<feature type="region of interest" description="Disordered" evidence="16">
    <location>
        <begin position="386"/>
        <end position="407"/>
    </location>
</feature>
<keyword evidence="7" id="KW-0067">ATP-binding</keyword>
<dbReference type="Gene3D" id="1.10.10.60">
    <property type="entry name" value="Homeodomain-like"/>
    <property type="match status" value="1"/>
</dbReference>
<evidence type="ECO:0000256" key="2">
    <source>
        <dbReference type="ARBA" id="ARBA00019059"/>
    </source>
</evidence>
<keyword evidence="3" id="KW-0963">Cytoplasm</keyword>
<dbReference type="SMART" id="SM00448">
    <property type="entry name" value="REC"/>
    <property type="match status" value="1"/>
</dbReference>
<dbReference type="GO" id="GO:0006355">
    <property type="term" value="P:regulation of DNA-templated transcription"/>
    <property type="evidence" value="ECO:0007669"/>
    <property type="project" value="InterPro"/>
</dbReference>
<evidence type="ECO:0000256" key="12">
    <source>
        <dbReference type="ARBA" id="ARBA00023163"/>
    </source>
</evidence>
<keyword evidence="10" id="KW-0238">DNA-binding</keyword>
<evidence type="ECO:0000256" key="5">
    <source>
        <dbReference type="ARBA" id="ARBA00022553"/>
    </source>
</evidence>
<keyword evidence="5" id="KW-0597">Phosphoprotein</keyword>
<dbReference type="Pfam" id="PF00072">
    <property type="entry name" value="Response_reg"/>
    <property type="match status" value="1"/>
</dbReference>
<sequence>MAQILIVDDDHQLRQSFERLLAAEGYAVRTASTGEAGVEMVRDDLPDLVVMDVRMPGISGLEAYAAMREIEPRLPVIIMTAHGTTETAIEATRMGAFDYVLKPFDIPDILKLIEKGLSAGRFMRSKVEMDAPAEGGEGEAIVGGGPAMQEVYKAIGRAAPTDATVLIRGESGTGKELVARAVYQYSARAGKPFLVINCVAIPETLLESELFGYERGAFTGASGRKVGKIEQANRGTVFLDEIGDMPVTIQAKLLRLLQEKHVERLGGSAPIPVDVRIIAATNRDLEQAVAQGAFREDLYYRLKVVTMSLPPLRERREDIPLLARHFLCRFSREAGVPDPGLTPEAMAFLTGHDWPGNVRELANVLQKTLIFNRGGPITADDLHKAAGTPQATAAGPGGTAGMAGAGGDGTSQDFLRRFVRQELAAARDDEGAFESLMDRFGAVVIAEALAMTGGNRTRAARLLGLSRPTLLARIEKYGLRIETSVTPHPGPAESGGPGQ</sequence>
<comment type="caution">
    <text evidence="19">The sequence shown here is derived from an EMBL/GenBank/DDBJ whole genome shotgun (WGS) entry which is preliminary data.</text>
</comment>
<proteinExistence type="predicted"/>
<dbReference type="FunFam" id="1.10.8.60:FF:000014">
    <property type="entry name" value="DNA-binding transcriptional regulator NtrC"/>
    <property type="match status" value="1"/>
</dbReference>
<gene>
    <name evidence="19" type="ORF">ASZ90_000835</name>
</gene>
<reference evidence="19" key="1">
    <citation type="journal article" date="2015" name="Proc. Natl. Acad. Sci. U.S.A.">
        <title>Networks of energetic and metabolic interactions define dynamics in microbial communities.</title>
        <authorList>
            <person name="Embree M."/>
            <person name="Liu J.K."/>
            <person name="Al-Bassam M.M."/>
            <person name="Zengler K."/>
        </authorList>
    </citation>
    <scope>NUCLEOTIDE SEQUENCE</scope>
</reference>
<evidence type="ECO:0000259" key="17">
    <source>
        <dbReference type="PROSITE" id="PS50045"/>
    </source>
</evidence>
<keyword evidence="6" id="KW-0547">Nucleotide-binding</keyword>
<dbReference type="AlphaFoldDB" id="A0A0W8G8F0"/>
<evidence type="ECO:0000256" key="4">
    <source>
        <dbReference type="ARBA" id="ARBA00022491"/>
    </source>
</evidence>
<keyword evidence="13" id="KW-0535">Nitrogen fixation</keyword>
<dbReference type="InterPro" id="IPR002078">
    <property type="entry name" value="Sigma_54_int"/>
</dbReference>
<evidence type="ECO:0000259" key="18">
    <source>
        <dbReference type="PROSITE" id="PS50110"/>
    </source>
</evidence>
<dbReference type="SUPFAM" id="SSF46689">
    <property type="entry name" value="Homeodomain-like"/>
    <property type="match status" value="1"/>
</dbReference>
<dbReference type="InterPro" id="IPR009057">
    <property type="entry name" value="Homeodomain-like_sf"/>
</dbReference>
<dbReference type="EMBL" id="LNQE01000108">
    <property type="protein sequence ID" value="KUG29266.1"/>
    <property type="molecule type" value="Genomic_DNA"/>
</dbReference>
<dbReference type="Pfam" id="PF25601">
    <property type="entry name" value="AAA_lid_14"/>
    <property type="match status" value="1"/>
</dbReference>
<evidence type="ECO:0000256" key="14">
    <source>
        <dbReference type="ARBA" id="ARBA00029881"/>
    </source>
</evidence>
<evidence type="ECO:0000256" key="13">
    <source>
        <dbReference type="ARBA" id="ARBA00023231"/>
    </source>
</evidence>
<evidence type="ECO:0000256" key="8">
    <source>
        <dbReference type="ARBA" id="ARBA00023012"/>
    </source>
</evidence>
<feature type="compositionally biased region" description="Gly residues" evidence="16">
    <location>
        <begin position="395"/>
        <end position="407"/>
    </location>
</feature>
<dbReference type="InterPro" id="IPR002197">
    <property type="entry name" value="HTH_Fis"/>
</dbReference>
<dbReference type="GO" id="GO:0043565">
    <property type="term" value="F:sequence-specific DNA binding"/>
    <property type="evidence" value="ECO:0007669"/>
    <property type="project" value="InterPro"/>
</dbReference>
<evidence type="ECO:0000256" key="3">
    <source>
        <dbReference type="ARBA" id="ARBA00022490"/>
    </source>
</evidence>
<dbReference type="GO" id="GO:0000160">
    <property type="term" value="P:phosphorelay signal transduction system"/>
    <property type="evidence" value="ECO:0007669"/>
    <property type="project" value="UniProtKB-KW"/>
</dbReference>
<dbReference type="SUPFAM" id="SSF52172">
    <property type="entry name" value="CheY-like"/>
    <property type="match status" value="1"/>
</dbReference>
<dbReference type="InterPro" id="IPR001789">
    <property type="entry name" value="Sig_transdc_resp-reg_receiver"/>
</dbReference>
<dbReference type="InterPro" id="IPR027417">
    <property type="entry name" value="P-loop_NTPase"/>
</dbReference>
<evidence type="ECO:0000256" key="1">
    <source>
        <dbReference type="ARBA" id="ARBA00004496"/>
    </source>
</evidence>
<dbReference type="Pfam" id="PF02954">
    <property type="entry name" value="HTH_8"/>
    <property type="match status" value="1"/>
</dbReference>
<keyword evidence="9" id="KW-0805">Transcription regulation</keyword>
<evidence type="ECO:0000256" key="9">
    <source>
        <dbReference type="ARBA" id="ARBA00023015"/>
    </source>
</evidence>
<evidence type="ECO:0000256" key="11">
    <source>
        <dbReference type="ARBA" id="ARBA00023159"/>
    </source>
</evidence>
<evidence type="ECO:0000256" key="15">
    <source>
        <dbReference type="ARBA" id="ARBA00031910"/>
    </source>
</evidence>
<dbReference type="PROSITE" id="PS50110">
    <property type="entry name" value="RESPONSE_REGULATORY"/>
    <property type="match status" value="1"/>
</dbReference>
<dbReference type="SMART" id="SM00382">
    <property type="entry name" value="AAA"/>
    <property type="match status" value="1"/>
</dbReference>
<dbReference type="Pfam" id="PF00158">
    <property type="entry name" value="Sigma54_activat"/>
    <property type="match status" value="1"/>
</dbReference>
<dbReference type="PROSITE" id="PS00675">
    <property type="entry name" value="SIGMA54_INTERACT_1"/>
    <property type="match status" value="1"/>
</dbReference>
<dbReference type="Gene3D" id="1.10.8.60">
    <property type="match status" value="1"/>
</dbReference>